<dbReference type="STRING" id="321763.SAMN04488692_1219"/>
<dbReference type="RefSeq" id="WP_089761307.1">
    <property type="nucleotide sequence ID" value="NZ_FNGO01000021.1"/>
</dbReference>
<protein>
    <recommendedName>
        <fullName evidence="3">MerR HTH family regulatory protein</fullName>
    </recommendedName>
</protein>
<keyword evidence="2" id="KW-1185">Reference proteome</keyword>
<dbReference type="EMBL" id="FNGO01000021">
    <property type="protein sequence ID" value="SDM19896.1"/>
    <property type="molecule type" value="Genomic_DNA"/>
</dbReference>
<evidence type="ECO:0008006" key="3">
    <source>
        <dbReference type="Google" id="ProtNLM"/>
    </source>
</evidence>
<organism evidence="1 2">
    <name type="scientific">Halarsenatibacter silvermanii</name>
    <dbReference type="NCBI Taxonomy" id="321763"/>
    <lineage>
        <taxon>Bacteria</taxon>
        <taxon>Bacillati</taxon>
        <taxon>Bacillota</taxon>
        <taxon>Clostridia</taxon>
        <taxon>Halanaerobiales</taxon>
        <taxon>Halarsenatibacteraceae</taxon>
        <taxon>Halarsenatibacter</taxon>
    </lineage>
</organism>
<dbReference type="Proteomes" id="UP000199476">
    <property type="component" value="Unassembled WGS sequence"/>
</dbReference>
<gene>
    <name evidence="1" type="ORF">SAMN04488692_1219</name>
</gene>
<name>A0A1G9R9F3_9FIRM</name>
<evidence type="ECO:0000313" key="1">
    <source>
        <dbReference type="EMBL" id="SDM19896.1"/>
    </source>
</evidence>
<dbReference type="AlphaFoldDB" id="A0A1G9R9F3"/>
<proteinExistence type="predicted"/>
<reference evidence="1 2" key="1">
    <citation type="submission" date="2016-10" db="EMBL/GenBank/DDBJ databases">
        <authorList>
            <person name="de Groot N.N."/>
        </authorList>
    </citation>
    <scope>NUCLEOTIDE SEQUENCE [LARGE SCALE GENOMIC DNA]</scope>
    <source>
        <strain evidence="1 2">SLAS-1</strain>
    </source>
</reference>
<accession>A0A1G9R9F3</accession>
<sequence>MRLGKLTFAELNEWWAERDDTGQREYGNTHLRRYNLVDVIEELMDAGIILERFVDRAERDCNINREVEEKAIEGADRLIFVVSALIESVCDLDRSLPEELVSDELGGDRVWFKSKEGGQ</sequence>
<evidence type="ECO:0000313" key="2">
    <source>
        <dbReference type="Proteomes" id="UP000199476"/>
    </source>
</evidence>